<feature type="domain" description="GST C-terminal" evidence="3">
    <location>
        <begin position="115"/>
        <end position="232"/>
    </location>
</feature>
<dbReference type="InterPro" id="IPR010987">
    <property type="entry name" value="Glutathione-S-Trfase_C-like"/>
</dbReference>
<dbReference type="CDD" id="cd03046">
    <property type="entry name" value="GST_N_GTT1_like"/>
    <property type="match status" value="1"/>
</dbReference>
<gene>
    <name evidence="4" type="ORF">ACFQDP_03590</name>
</gene>
<evidence type="ECO:0000313" key="4">
    <source>
        <dbReference type="EMBL" id="MFC6388443.1"/>
    </source>
</evidence>
<dbReference type="PROSITE" id="PS50405">
    <property type="entry name" value="GST_CTER"/>
    <property type="match status" value="1"/>
</dbReference>
<dbReference type="Pfam" id="PF00043">
    <property type="entry name" value="GST_C"/>
    <property type="match status" value="1"/>
</dbReference>
<dbReference type="EMBL" id="JBHSTT010000012">
    <property type="protein sequence ID" value="MFC6388443.1"/>
    <property type="molecule type" value="Genomic_DNA"/>
</dbReference>
<dbReference type="InterPro" id="IPR004045">
    <property type="entry name" value="Glutathione_S-Trfase_N"/>
</dbReference>
<evidence type="ECO:0000259" key="2">
    <source>
        <dbReference type="PROSITE" id="PS50404"/>
    </source>
</evidence>
<dbReference type="PANTHER" id="PTHR44051">
    <property type="entry name" value="GLUTATHIONE S-TRANSFERASE-RELATED"/>
    <property type="match status" value="1"/>
</dbReference>
<dbReference type="InterPro" id="IPR004046">
    <property type="entry name" value="GST_C"/>
</dbReference>
<dbReference type="SUPFAM" id="SSF52833">
    <property type="entry name" value="Thioredoxin-like"/>
    <property type="match status" value="1"/>
</dbReference>
<sequence>MPPFETGEEALAERCRGRYWPPSWRDRSFAMITVFHAPRTRSLRVLWMLEEMGLPYEVRPVDFPCHRADAEFMRLNPAGSIPLLTDGDVAISESIAIIEYLIGRHGPTPLAPQPSDASYPSYLQYLHLGEASLAGPMTVVAYSWFMGPEDQRENPGVEAARTIFRSRLKAVQTRLEDQAYMAGSAFTAADISVAYALGLGQGLKAVETYAPVIQDYLTRCRSRPAFQRASAK</sequence>
<comment type="caution">
    <text evidence="4">The sequence shown here is derived from an EMBL/GenBank/DDBJ whole genome shotgun (WGS) entry which is preliminary data.</text>
</comment>
<dbReference type="PANTHER" id="PTHR44051:SF21">
    <property type="entry name" value="GLUTATHIONE S-TRANSFERASE FAMILY PROTEIN"/>
    <property type="match status" value="1"/>
</dbReference>
<dbReference type="Gene3D" id="1.20.1050.10">
    <property type="match status" value="1"/>
</dbReference>
<dbReference type="SFLD" id="SFLDS00019">
    <property type="entry name" value="Glutathione_Transferase_(cytos"/>
    <property type="match status" value="1"/>
</dbReference>
<keyword evidence="5" id="KW-1185">Reference proteome</keyword>
<accession>A0ABW1WM53</accession>
<dbReference type="SUPFAM" id="SSF47616">
    <property type="entry name" value="GST C-terminal domain-like"/>
    <property type="match status" value="1"/>
</dbReference>
<dbReference type="RefSeq" id="WP_343068834.1">
    <property type="nucleotide sequence ID" value="NZ_JBHSTT010000012.1"/>
</dbReference>
<reference evidence="5" key="1">
    <citation type="journal article" date="2019" name="Int. J. Syst. Evol. Microbiol.">
        <title>The Global Catalogue of Microorganisms (GCM) 10K type strain sequencing project: providing services to taxonomists for standard genome sequencing and annotation.</title>
        <authorList>
            <consortium name="The Broad Institute Genomics Platform"/>
            <consortium name="The Broad Institute Genome Sequencing Center for Infectious Disease"/>
            <person name="Wu L."/>
            <person name="Ma J."/>
        </authorList>
    </citation>
    <scope>NUCLEOTIDE SEQUENCE [LARGE SCALE GENOMIC DNA]</scope>
    <source>
        <strain evidence="5">CCUG 36916</strain>
    </source>
</reference>
<dbReference type="SFLD" id="SFLDG00358">
    <property type="entry name" value="Main_(cytGST)"/>
    <property type="match status" value="1"/>
</dbReference>
<dbReference type="Gene3D" id="3.40.30.10">
    <property type="entry name" value="Glutaredoxin"/>
    <property type="match status" value="1"/>
</dbReference>
<dbReference type="Pfam" id="PF02798">
    <property type="entry name" value="GST_N"/>
    <property type="match status" value="1"/>
</dbReference>
<feature type="domain" description="GST N-terminal" evidence="2">
    <location>
        <begin position="29"/>
        <end position="109"/>
    </location>
</feature>
<dbReference type="InterPro" id="IPR040079">
    <property type="entry name" value="Glutathione_S-Trfase"/>
</dbReference>
<organism evidence="4 5">
    <name type="scientific">Methylorubrum zatmanii</name>
    <dbReference type="NCBI Taxonomy" id="29429"/>
    <lineage>
        <taxon>Bacteria</taxon>
        <taxon>Pseudomonadati</taxon>
        <taxon>Pseudomonadota</taxon>
        <taxon>Alphaproteobacteria</taxon>
        <taxon>Hyphomicrobiales</taxon>
        <taxon>Methylobacteriaceae</taxon>
        <taxon>Methylorubrum</taxon>
    </lineage>
</organism>
<evidence type="ECO:0000259" key="3">
    <source>
        <dbReference type="PROSITE" id="PS50405"/>
    </source>
</evidence>
<dbReference type="InterPro" id="IPR036249">
    <property type="entry name" value="Thioredoxin-like_sf"/>
</dbReference>
<protein>
    <submittedName>
        <fullName evidence="4">Glutathione S-transferase family protein</fullName>
    </submittedName>
</protein>
<dbReference type="InterPro" id="IPR036282">
    <property type="entry name" value="Glutathione-S-Trfase_C_sf"/>
</dbReference>
<dbReference type="PROSITE" id="PS50404">
    <property type="entry name" value="GST_NTER"/>
    <property type="match status" value="1"/>
</dbReference>
<dbReference type="Proteomes" id="UP001596237">
    <property type="component" value="Unassembled WGS sequence"/>
</dbReference>
<dbReference type="SFLD" id="SFLDG01150">
    <property type="entry name" value="Main.1:_Beta-like"/>
    <property type="match status" value="1"/>
</dbReference>
<evidence type="ECO:0000313" key="5">
    <source>
        <dbReference type="Proteomes" id="UP001596237"/>
    </source>
</evidence>
<name>A0ABW1WM53_9HYPH</name>
<comment type="similarity">
    <text evidence="1">Belongs to the GST superfamily.</text>
</comment>
<proteinExistence type="inferred from homology"/>
<evidence type="ECO:0000256" key="1">
    <source>
        <dbReference type="RuleBase" id="RU003494"/>
    </source>
</evidence>